<keyword evidence="2" id="KW-1185">Reference proteome</keyword>
<name>M7BN82_CHEMY</name>
<dbReference type="Proteomes" id="UP000031443">
    <property type="component" value="Unassembled WGS sequence"/>
</dbReference>
<dbReference type="AlphaFoldDB" id="M7BN82"/>
<proteinExistence type="predicted"/>
<organism evidence="1 2">
    <name type="scientific">Chelonia mydas</name>
    <name type="common">Green sea-turtle</name>
    <name type="synonym">Chelonia agassizi</name>
    <dbReference type="NCBI Taxonomy" id="8469"/>
    <lineage>
        <taxon>Eukaryota</taxon>
        <taxon>Metazoa</taxon>
        <taxon>Chordata</taxon>
        <taxon>Craniata</taxon>
        <taxon>Vertebrata</taxon>
        <taxon>Euteleostomi</taxon>
        <taxon>Archelosauria</taxon>
        <taxon>Testudinata</taxon>
        <taxon>Testudines</taxon>
        <taxon>Cryptodira</taxon>
        <taxon>Durocryptodira</taxon>
        <taxon>Americhelydia</taxon>
        <taxon>Chelonioidea</taxon>
        <taxon>Cheloniidae</taxon>
        <taxon>Chelonia</taxon>
    </lineage>
</organism>
<gene>
    <name evidence="1" type="ORF">UY3_03443</name>
</gene>
<evidence type="ECO:0000313" key="1">
    <source>
        <dbReference type="EMBL" id="EMP39331.1"/>
    </source>
</evidence>
<accession>M7BN82</accession>
<sequence length="226" mass="25341">MGDDFKQVQELLKRIADSLTIPLEEVVESQHKLLDILQTSASSKIALPVNEALMDPANAIWQTPATIPPSCKRADEGKMQGERAMKRRGLWMDVRCSDYTESQGNPYYGKRNSLLQQVLAAQKPKVVTMADESQVTRTWQFFCWRSLLRVQYGLLYTCKQRGSLQVPAEVVSLGSSVLDPDEILDDVPRDLGPDPKSFEVNGNLPNDFNDLCIRPLESTLFGYCGS</sequence>
<dbReference type="EMBL" id="KB517028">
    <property type="protein sequence ID" value="EMP39331.1"/>
    <property type="molecule type" value="Genomic_DNA"/>
</dbReference>
<evidence type="ECO:0000313" key="2">
    <source>
        <dbReference type="Proteomes" id="UP000031443"/>
    </source>
</evidence>
<protein>
    <submittedName>
        <fullName evidence="1">Uncharacterized protein</fullName>
    </submittedName>
</protein>
<reference evidence="2" key="1">
    <citation type="journal article" date="2013" name="Nat. Genet.">
        <title>The draft genomes of soft-shell turtle and green sea turtle yield insights into the development and evolution of the turtle-specific body plan.</title>
        <authorList>
            <person name="Wang Z."/>
            <person name="Pascual-Anaya J."/>
            <person name="Zadissa A."/>
            <person name="Li W."/>
            <person name="Niimura Y."/>
            <person name="Huang Z."/>
            <person name="Li C."/>
            <person name="White S."/>
            <person name="Xiong Z."/>
            <person name="Fang D."/>
            <person name="Wang B."/>
            <person name="Ming Y."/>
            <person name="Chen Y."/>
            <person name="Zheng Y."/>
            <person name="Kuraku S."/>
            <person name="Pignatelli M."/>
            <person name="Herrero J."/>
            <person name="Beal K."/>
            <person name="Nozawa M."/>
            <person name="Li Q."/>
            <person name="Wang J."/>
            <person name="Zhang H."/>
            <person name="Yu L."/>
            <person name="Shigenobu S."/>
            <person name="Wang J."/>
            <person name="Liu J."/>
            <person name="Flicek P."/>
            <person name="Searle S."/>
            <person name="Wang J."/>
            <person name="Kuratani S."/>
            <person name="Yin Y."/>
            <person name="Aken B."/>
            <person name="Zhang G."/>
            <person name="Irie N."/>
        </authorList>
    </citation>
    <scope>NUCLEOTIDE SEQUENCE [LARGE SCALE GENOMIC DNA]</scope>
</reference>